<gene>
    <name evidence="2" type="ORF">IEQ34_013750</name>
</gene>
<reference evidence="2 3" key="1">
    <citation type="journal article" date="2021" name="Hortic Res">
        <title>Chromosome-scale assembly of the Dendrobium chrysotoxum genome enhances the understanding of orchid evolution.</title>
        <authorList>
            <person name="Zhang Y."/>
            <person name="Zhang G.Q."/>
            <person name="Zhang D."/>
            <person name="Liu X.D."/>
            <person name="Xu X.Y."/>
            <person name="Sun W.H."/>
            <person name="Yu X."/>
            <person name="Zhu X."/>
            <person name="Wang Z.W."/>
            <person name="Zhao X."/>
            <person name="Zhong W.Y."/>
            <person name="Chen H."/>
            <person name="Yin W.L."/>
            <person name="Huang T."/>
            <person name="Niu S.C."/>
            <person name="Liu Z.J."/>
        </authorList>
    </citation>
    <scope>NUCLEOTIDE SEQUENCE [LARGE SCALE GENOMIC DNA]</scope>
    <source>
        <strain evidence="2">Lindl</strain>
    </source>
</reference>
<dbReference type="EMBL" id="JAGFBR010000012">
    <property type="protein sequence ID" value="KAH0458435.1"/>
    <property type="molecule type" value="Genomic_DNA"/>
</dbReference>
<dbReference type="Proteomes" id="UP000775213">
    <property type="component" value="Unassembled WGS sequence"/>
</dbReference>
<sequence length="96" mass="10718">MENTDQVNNQRSGSDLSFRRRISKTLDNLLGGEPRVTPSSVEIKKRDKASTDGGRRRSHGANDDVVSMITSDGLAMIRRKFHIPNEVLIIAPKRSD</sequence>
<feature type="region of interest" description="Disordered" evidence="1">
    <location>
        <begin position="29"/>
        <end position="64"/>
    </location>
</feature>
<proteinExistence type="predicted"/>
<accession>A0AAV7GT56</accession>
<evidence type="ECO:0000313" key="2">
    <source>
        <dbReference type="EMBL" id="KAH0458435.1"/>
    </source>
</evidence>
<dbReference type="AlphaFoldDB" id="A0AAV7GT56"/>
<evidence type="ECO:0000256" key="1">
    <source>
        <dbReference type="SAM" id="MobiDB-lite"/>
    </source>
</evidence>
<keyword evidence="3" id="KW-1185">Reference proteome</keyword>
<protein>
    <submittedName>
        <fullName evidence="2">Uncharacterized protein</fullName>
    </submittedName>
</protein>
<comment type="caution">
    <text evidence="2">The sequence shown here is derived from an EMBL/GenBank/DDBJ whole genome shotgun (WGS) entry which is preliminary data.</text>
</comment>
<name>A0AAV7GT56_DENCH</name>
<evidence type="ECO:0000313" key="3">
    <source>
        <dbReference type="Proteomes" id="UP000775213"/>
    </source>
</evidence>
<organism evidence="2 3">
    <name type="scientific">Dendrobium chrysotoxum</name>
    <name type="common">Orchid</name>
    <dbReference type="NCBI Taxonomy" id="161865"/>
    <lineage>
        <taxon>Eukaryota</taxon>
        <taxon>Viridiplantae</taxon>
        <taxon>Streptophyta</taxon>
        <taxon>Embryophyta</taxon>
        <taxon>Tracheophyta</taxon>
        <taxon>Spermatophyta</taxon>
        <taxon>Magnoliopsida</taxon>
        <taxon>Liliopsida</taxon>
        <taxon>Asparagales</taxon>
        <taxon>Orchidaceae</taxon>
        <taxon>Epidendroideae</taxon>
        <taxon>Malaxideae</taxon>
        <taxon>Dendrobiinae</taxon>
        <taxon>Dendrobium</taxon>
    </lineage>
</organism>
<feature type="compositionally biased region" description="Basic and acidic residues" evidence="1">
    <location>
        <begin position="42"/>
        <end position="55"/>
    </location>
</feature>